<name>A0AAX4G895_9CAUD</name>
<organism evidence="1 2">
    <name type="scientific">Pseudomonas phage vB_PseuGesM_254</name>
    <dbReference type="NCBI Taxonomy" id="3092638"/>
    <lineage>
        <taxon>Viruses</taxon>
        <taxon>Duplodnaviria</taxon>
        <taxon>Heunggongvirae</taxon>
        <taxon>Uroviricota</taxon>
        <taxon>Caudoviricetes</taxon>
        <taxon>Vandenendeviridae</taxon>
        <taxon>Chemalvirus</taxon>
        <taxon>Chemalvirus PseuGes254</taxon>
    </lineage>
</organism>
<reference evidence="2" key="1">
    <citation type="submission" date="2024-05" db="EMBL/GenBank/DDBJ databases">
        <authorList>
            <person name="Tikunov A.Y."/>
            <person name="Morozova V.V."/>
            <person name="Kozlova Y.N."/>
            <person name="Tikunova N.V."/>
            <person name="Babkin I.V."/>
        </authorList>
    </citation>
    <scope>NUCLEOTIDE SEQUENCE [LARGE SCALE GENOMIC DNA]</scope>
</reference>
<evidence type="ECO:0000313" key="1">
    <source>
        <dbReference type="EMBL" id="WOZ57571.1"/>
    </source>
</evidence>
<dbReference type="Proteomes" id="UP001305174">
    <property type="component" value="Segment"/>
</dbReference>
<accession>A0AAX4G895</accession>
<dbReference type="EMBL" id="OR575930">
    <property type="protein sequence ID" value="WOZ57571.1"/>
    <property type="molecule type" value="Genomic_DNA"/>
</dbReference>
<sequence length="98" mass="10917">MSKTIKPAKKTRQQLERQILELESQLAHRYVFAQSTIDKASTDKMMASGVLLQLTALGGHELINPVVIKDGLSKATIEAIKADLHRSYELCVMHKTKA</sequence>
<proteinExistence type="predicted"/>
<evidence type="ECO:0000313" key="2">
    <source>
        <dbReference type="Proteomes" id="UP001305174"/>
    </source>
</evidence>
<protein>
    <submittedName>
        <fullName evidence="1">Uncharacterized protein</fullName>
    </submittedName>
</protein>
<keyword evidence="2" id="KW-1185">Reference proteome</keyword>